<dbReference type="AlphaFoldDB" id="A0A4Y2RIM2"/>
<evidence type="ECO:0000313" key="1">
    <source>
        <dbReference type="EMBL" id="GBN75478.1"/>
    </source>
</evidence>
<protein>
    <submittedName>
        <fullName evidence="1">Uncharacterized protein</fullName>
    </submittedName>
</protein>
<gene>
    <name evidence="1" type="ORF">AVEN_190957_1</name>
</gene>
<organism evidence="1 2">
    <name type="scientific">Araneus ventricosus</name>
    <name type="common">Orbweaver spider</name>
    <name type="synonym">Epeira ventricosa</name>
    <dbReference type="NCBI Taxonomy" id="182803"/>
    <lineage>
        <taxon>Eukaryota</taxon>
        <taxon>Metazoa</taxon>
        <taxon>Ecdysozoa</taxon>
        <taxon>Arthropoda</taxon>
        <taxon>Chelicerata</taxon>
        <taxon>Arachnida</taxon>
        <taxon>Araneae</taxon>
        <taxon>Araneomorphae</taxon>
        <taxon>Entelegynae</taxon>
        <taxon>Araneoidea</taxon>
        <taxon>Araneidae</taxon>
        <taxon>Araneus</taxon>
    </lineage>
</organism>
<dbReference type="Proteomes" id="UP000499080">
    <property type="component" value="Unassembled WGS sequence"/>
</dbReference>
<reference evidence="1 2" key="1">
    <citation type="journal article" date="2019" name="Sci. Rep.">
        <title>Orb-weaving spider Araneus ventricosus genome elucidates the spidroin gene catalogue.</title>
        <authorList>
            <person name="Kono N."/>
            <person name="Nakamura H."/>
            <person name="Ohtoshi R."/>
            <person name="Moran D.A.P."/>
            <person name="Shinohara A."/>
            <person name="Yoshida Y."/>
            <person name="Fujiwara M."/>
            <person name="Mori M."/>
            <person name="Tomita M."/>
            <person name="Arakawa K."/>
        </authorList>
    </citation>
    <scope>NUCLEOTIDE SEQUENCE [LARGE SCALE GENOMIC DNA]</scope>
</reference>
<evidence type="ECO:0000313" key="2">
    <source>
        <dbReference type="Proteomes" id="UP000499080"/>
    </source>
</evidence>
<accession>A0A4Y2RIM2</accession>
<proteinExistence type="predicted"/>
<dbReference type="EMBL" id="BGPR01017216">
    <property type="protein sequence ID" value="GBN75478.1"/>
    <property type="molecule type" value="Genomic_DNA"/>
</dbReference>
<keyword evidence="2" id="KW-1185">Reference proteome</keyword>
<comment type="caution">
    <text evidence="1">The sequence shown here is derived from an EMBL/GenBank/DDBJ whole genome shotgun (WGS) entry which is preliminary data.</text>
</comment>
<sequence>MVERLHVIERSFNFDILYRPQYFQTRVSVSRKICWTSSLWWNVCMLSSVRSTSILYTMIFLTPFEYLWPERSGWKVLMVDCYVIERLFNLDILYRPSVFLKPTLSIFLPKDLG</sequence>
<name>A0A4Y2RIM2_ARAVE</name>